<sequence>MALLPQMGLLRGRNTTSDQHQILIALRSRKPSLNLSSQYLNNIPSLLFIPDICSFITRLDISYNNLLEIPCEISRLSKLAFLSAQNNLLLTLPDNIGDLQQLRTIDVSRNHLSAIPESFSQLRNLERANFSGNRIKAVERSVFLLPELSSFHILNNSIENIPQDVYLAGLQAIRKFFEIEVQVHATSRDEISVSFLDELRQLTLHTNEDTKVVKQTQEEDKMVQFNDNISSHPNFRADYHNQCLPTSDYGSLSAYLDTMTTSNQDSFSCSGDHGSESDYCLDDTDECESYLQFLLSDSDSESEEEYKDQLLPNRTRLLRYKGVAVIIPEHNKNGYRTNQFSLNVIEDISRAPETSSQTARASQVISLEPHGAQFYQDKPALLQIPLFASVGEHDIVCLCSDTNEFEQPLWEALPRESYTVQDNCVMIKTWHFSLFTVLLRKPCPEAAKEIKASVGGFVKVEEEPCVEVNFPAGSLYHDIDASVKVLYDYPTFEKDPVQSPPRALATPVIELGPHGCEFNQLAEPVTVRLPLPHYKEICQRFGAVNITIWHSGTTEYEPIEPEQLDIEYSIDVDENDNYSICFPVTNFCFLWGLMDVVGSKLNEARLGVAHLFSDTQFQMKCQALMIENSDTHTFGLSIITYRSDKKLPEIGNYQHWVGRSSVAKLIKQGDIVVRLVSECFEADTNAGEDETLAQFEKGFNGCEFEKQFACKFKNKPIDRGVFGKVIVEKMNPDGSREDLFKFNLIKNGDEGEISGSTNPWMMEPVKELAGFLNITDAENWKIFARELGFTRHEISNKLTMCTDPLTQILNLYMRRGGTPEEFVQAMYDVNRKVRMGDTTAEGDLEDKRSRWRSLFNFNSTPSREINTFETPRAEMSSLSKKRSCTSGENTNTVRKCASPRLLTAA</sequence>
<protein>
    <submittedName>
        <fullName evidence="6">Uncharacterized protein LOC100373718</fullName>
    </submittedName>
</protein>
<gene>
    <name evidence="6" type="primary">LOC100373718</name>
</gene>
<dbReference type="PANTHER" id="PTHR48051:SF1">
    <property type="entry name" value="RAS SUPPRESSOR PROTEIN 1"/>
    <property type="match status" value="1"/>
</dbReference>
<evidence type="ECO:0000259" key="3">
    <source>
        <dbReference type="PROSITE" id="PS50017"/>
    </source>
</evidence>
<reference evidence="6" key="1">
    <citation type="submission" date="2025-08" db="UniProtKB">
        <authorList>
            <consortium name="RefSeq"/>
        </authorList>
    </citation>
    <scope>IDENTIFICATION</scope>
    <source>
        <tissue evidence="6">Testes</tissue>
    </source>
</reference>
<dbReference type="Pfam" id="PF00531">
    <property type="entry name" value="Death"/>
    <property type="match status" value="1"/>
</dbReference>
<dbReference type="InterPro" id="IPR003591">
    <property type="entry name" value="Leu-rich_rpt_typical-subtyp"/>
</dbReference>
<dbReference type="InterPro" id="IPR055414">
    <property type="entry name" value="LRR_R13L4/SHOC2-like"/>
</dbReference>
<dbReference type="InterPro" id="IPR050216">
    <property type="entry name" value="LRR_domain-containing"/>
</dbReference>
<evidence type="ECO:0000256" key="2">
    <source>
        <dbReference type="ARBA" id="ARBA00022737"/>
    </source>
</evidence>
<keyword evidence="2" id="KW-0677">Repeat</keyword>
<accession>A0ABM0MCF0</accession>
<dbReference type="SMART" id="SM00369">
    <property type="entry name" value="LRR_TYP"/>
    <property type="match status" value="3"/>
</dbReference>
<dbReference type="InterPro" id="IPR032675">
    <property type="entry name" value="LRR_dom_sf"/>
</dbReference>
<dbReference type="InterPro" id="IPR000906">
    <property type="entry name" value="ZU5_dom"/>
</dbReference>
<dbReference type="PANTHER" id="PTHR48051">
    <property type="match status" value="1"/>
</dbReference>
<evidence type="ECO:0000313" key="6">
    <source>
        <dbReference type="RefSeq" id="XP_006817691.1"/>
    </source>
</evidence>
<dbReference type="Proteomes" id="UP000694865">
    <property type="component" value="Unplaced"/>
</dbReference>
<dbReference type="Pfam" id="PF23598">
    <property type="entry name" value="LRR_14"/>
    <property type="match status" value="1"/>
</dbReference>
<dbReference type="InterPro" id="IPR011029">
    <property type="entry name" value="DEATH-like_dom_sf"/>
</dbReference>
<name>A0ABM0MCF0_SACKO</name>
<dbReference type="Gene3D" id="2.60.220.30">
    <property type="match status" value="2"/>
</dbReference>
<dbReference type="InterPro" id="IPR000488">
    <property type="entry name" value="Death_dom"/>
</dbReference>
<dbReference type="Gene3D" id="3.80.10.10">
    <property type="entry name" value="Ribonuclease Inhibitor"/>
    <property type="match status" value="1"/>
</dbReference>
<dbReference type="PROSITE" id="PS50017">
    <property type="entry name" value="DEATH_DOMAIN"/>
    <property type="match status" value="1"/>
</dbReference>
<proteinExistence type="predicted"/>
<dbReference type="RefSeq" id="XP_006817691.1">
    <property type="nucleotide sequence ID" value="XM_006817628.1"/>
</dbReference>
<dbReference type="GeneID" id="100373718"/>
<feature type="domain" description="Death" evidence="3">
    <location>
        <begin position="778"/>
        <end position="837"/>
    </location>
</feature>
<dbReference type="PROSITE" id="PS51145">
    <property type="entry name" value="ZU5"/>
    <property type="match status" value="1"/>
</dbReference>
<keyword evidence="5" id="KW-1185">Reference proteome</keyword>
<dbReference type="SUPFAM" id="SSF47986">
    <property type="entry name" value="DEATH domain"/>
    <property type="match status" value="1"/>
</dbReference>
<evidence type="ECO:0000256" key="1">
    <source>
        <dbReference type="ARBA" id="ARBA00022614"/>
    </source>
</evidence>
<evidence type="ECO:0000259" key="4">
    <source>
        <dbReference type="PROSITE" id="PS51145"/>
    </source>
</evidence>
<dbReference type="Pfam" id="PF00791">
    <property type="entry name" value="ZU5"/>
    <property type="match status" value="1"/>
</dbReference>
<dbReference type="SUPFAM" id="SSF52058">
    <property type="entry name" value="L domain-like"/>
    <property type="match status" value="1"/>
</dbReference>
<dbReference type="CDD" id="cd01670">
    <property type="entry name" value="Death"/>
    <property type="match status" value="1"/>
</dbReference>
<evidence type="ECO:0000313" key="5">
    <source>
        <dbReference type="Proteomes" id="UP000694865"/>
    </source>
</evidence>
<feature type="domain" description="ZU5" evidence="4">
    <location>
        <begin position="302"/>
        <end position="441"/>
    </location>
</feature>
<keyword evidence="1" id="KW-0433">Leucine-rich repeat</keyword>
<dbReference type="SMART" id="SM00364">
    <property type="entry name" value="LRR_BAC"/>
    <property type="match status" value="3"/>
</dbReference>
<organism evidence="5 6">
    <name type="scientific">Saccoglossus kowalevskii</name>
    <name type="common">Acorn worm</name>
    <dbReference type="NCBI Taxonomy" id="10224"/>
    <lineage>
        <taxon>Eukaryota</taxon>
        <taxon>Metazoa</taxon>
        <taxon>Hemichordata</taxon>
        <taxon>Enteropneusta</taxon>
        <taxon>Harrimaniidae</taxon>
        <taxon>Saccoglossus</taxon>
    </lineage>
</organism>